<name>A0A1M6RI39_9FLAO</name>
<evidence type="ECO:0000313" key="1">
    <source>
        <dbReference type="EMBL" id="SHK32103.1"/>
    </source>
</evidence>
<keyword evidence="2" id="KW-1185">Reference proteome</keyword>
<organism evidence="1 2">
    <name type="scientific">Maribacter aquivivus</name>
    <dbReference type="NCBI Taxonomy" id="228958"/>
    <lineage>
        <taxon>Bacteria</taxon>
        <taxon>Pseudomonadati</taxon>
        <taxon>Bacteroidota</taxon>
        <taxon>Flavobacteriia</taxon>
        <taxon>Flavobacteriales</taxon>
        <taxon>Flavobacteriaceae</taxon>
        <taxon>Maribacter</taxon>
    </lineage>
</organism>
<sequence>MTEDLIDSKLLIGIKMDSVVNLLGVEYYPMKSDLNRKVLFTIKESYGFDIDPLYSSYLIVETDTITKTVLNVEFTETEDKRNLIEKMFTE</sequence>
<protein>
    <submittedName>
        <fullName evidence="1">Uncharacterized protein</fullName>
    </submittedName>
</protein>
<dbReference type="EMBL" id="FQZX01000002">
    <property type="protein sequence ID" value="SHK32103.1"/>
    <property type="molecule type" value="Genomic_DNA"/>
</dbReference>
<dbReference type="Proteomes" id="UP000184314">
    <property type="component" value="Unassembled WGS sequence"/>
</dbReference>
<accession>A0A1M6RI39</accession>
<dbReference type="AlphaFoldDB" id="A0A1M6RI39"/>
<evidence type="ECO:0000313" key="2">
    <source>
        <dbReference type="Proteomes" id="UP000184314"/>
    </source>
</evidence>
<reference evidence="2" key="1">
    <citation type="submission" date="2016-11" db="EMBL/GenBank/DDBJ databases">
        <authorList>
            <person name="Varghese N."/>
            <person name="Submissions S."/>
        </authorList>
    </citation>
    <scope>NUCLEOTIDE SEQUENCE [LARGE SCALE GENOMIC DNA]</scope>
    <source>
        <strain evidence="2">DSM 16478</strain>
    </source>
</reference>
<gene>
    <name evidence="1" type="ORF">SAMN04488007_2740</name>
</gene>
<proteinExistence type="predicted"/>